<sequence>MLHASDSAMDTILKTNAEAGMPAIDVAPNQEKLLYLLAKMTTCRANMYVANWCVYFPMS</sequence>
<proteinExistence type="predicted"/>
<name>A0A1V0UNC0_9BACL</name>
<accession>A0A1V0UNC0</accession>
<dbReference type="Proteomes" id="UP000192727">
    <property type="component" value="Chromosome"/>
</dbReference>
<protein>
    <submittedName>
        <fullName evidence="1">Uncharacterized protein</fullName>
    </submittedName>
</protein>
<evidence type="ECO:0000313" key="1">
    <source>
        <dbReference type="EMBL" id="ARF66570.1"/>
    </source>
</evidence>
<dbReference type="EMBL" id="CP020557">
    <property type="protein sequence ID" value="ARF66570.1"/>
    <property type="molecule type" value="Genomic_DNA"/>
</dbReference>
<reference evidence="1 2" key="1">
    <citation type="submission" date="2017-03" db="EMBL/GenBank/DDBJ databases">
        <title>Paenibacillus larvae genome sequencing.</title>
        <authorList>
            <person name="Dingman D.W."/>
        </authorList>
    </citation>
    <scope>NUCLEOTIDE SEQUENCE [LARGE SCALE GENOMIC DNA]</scope>
    <source>
        <strain evidence="1 2">SAG 10367</strain>
    </source>
</reference>
<gene>
    <name evidence="1" type="ORF">B7C51_00295</name>
</gene>
<evidence type="ECO:0000313" key="2">
    <source>
        <dbReference type="Proteomes" id="UP000192727"/>
    </source>
</evidence>
<dbReference type="AlphaFoldDB" id="A0A1V0UNC0"/>
<organism evidence="1 2">
    <name type="scientific">Paenibacillus larvae subsp. pulvifaciens</name>
    <dbReference type="NCBI Taxonomy" id="1477"/>
    <lineage>
        <taxon>Bacteria</taxon>
        <taxon>Bacillati</taxon>
        <taxon>Bacillota</taxon>
        <taxon>Bacilli</taxon>
        <taxon>Bacillales</taxon>
        <taxon>Paenibacillaceae</taxon>
        <taxon>Paenibacillus</taxon>
    </lineage>
</organism>